<dbReference type="InterPro" id="IPR039418">
    <property type="entry name" value="LexA-like"/>
</dbReference>
<dbReference type="Proteomes" id="UP001227126">
    <property type="component" value="Unassembled WGS sequence"/>
</dbReference>
<keyword evidence="3" id="KW-0804">Transcription</keyword>
<dbReference type="InterPro" id="IPR015927">
    <property type="entry name" value="Peptidase_S24_S26A/B/C"/>
</dbReference>
<dbReference type="EMBL" id="JASNJE010000005">
    <property type="protein sequence ID" value="MDK3072721.1"/>
    <property type="molecule type" value="Genomic_DNA"/>
</dbReference>
<proteinExistence type="predicted"/>
<evidence type="ECO:0000256" key="2">
    <source>
        <dbReference type="ARBA" id="ARBA00023125"/>
    </source>
</evidence>
<comment type="caution">
    <text evidence="5">The sequence shown here is derived from an EMBL/GenBank/DDBJ whole genome shotgun (WGS) entry which is preliminary data.</text>
</comment>
<evidence type="ECO:0000256" key="3">
    <source>
        <dbReference type="ARBA" id="ARBA00023163"/>
    </source>
</evidence>
<dbReference type="SUPFAM" id="SSF51306">
    <property type="entry name" value="LexA/Signal peptidase"/>
    <property type="match status" value="2"/>
</dbReference>
<reference evidence="5 6" key="1">
    <citation type="submission" date="2023-05" db="EMBL/GenBank/DDBJ databases">
        <title>Sedimentitalea sp. nov. JM2-8.</title>
        <authorList>
            <person name="Huang J."/>
        </authorList>
    </citation>
    <scope>NUCLEOTIDE SEQUENCE [LARGE SCALE GENOMIC DNA]</scope>
    <source>
        <strain evidence="5 6">JM2-8</strain>
    </source>
</reference>
<protein>
    <submittedName>
        <fullName evidence="5">S24 family peptidase</fullName>
    </submittedName>
</protein>
<name>A0ABT7FC80_9RHOB</name>
<organism evidence="5 6">
    <name type="scientific">Sedimentitalea xiamensis</name>
    <dbReference type="NCBI Taxonomy" id="3050037"/>
    <lineage>
        <taxon>Bacteria</taxon>
        <taxon>Pseudomonadati</taxon>
        <taxon>Pseudomonadota</taxon>
        <taxon>Alphaproteobacteria</taxon>
        <taxon>Rhodobacterales</taxon>
        <taxon>Paracoccaceae</taxon>
        <taxon>Sedimentitalea</taxon>
    </lineage>
</organism>
<feature type="domain" description="Peptidase S24/S26A/S26B/S26C" evidence="4">
    <location>
        <begin position="6"/>
        <end position="91"/>
    </location>
</feature>
<accession>A0ABT7FC80</accession>
<evidence type="ECO:0000313" key="5">
    <source>
        <dbReference type="EMBL" id="MDK3072721.1"/>
    </source>
</evidence>
<dbReference type="InterPro" id="IPR036286">
    <property type="entry name" value="LexA/Signal_pep-like_sf"/>
</dbReference>
<keyword evidence="2" id="KW-0238">DNA-binding</keyword>
<dbReference type="RefSeq" id="WP_284484656.1">
    <property type="nucleotide sequence ID" value="NZ_JASNJE010000005.1"/>
</dbReference>
<evidence type="ECO:0000256" key="1">
    <source>
        <dbReference type="ARBA" id="ARBA00023015"/>
    </source>
</evidence>
<keyword evidence="6" id="KW-1185">Reference proteome</keyword>
<sequence>MAHCGTNGWADDLVEREDLPRPAWIDDDTAFWVSAQGTSMQPEGIRSGDFCVVSPGRRPQAGDRVWVREATAERRVAIKRLIELDQSSATLRGWLPPENGTQSDFLETRPLAAIDAMHPVIGVYRGRLGKSGVDVRFIPDSRDGQGAGADEMHVLQLTGDQGELPDRWRVPTALGFPKSWFRRRHLSPDDLALVAVTDDRLAPMIPQWSVAVIDTSVTAPRGRDLLALRIDGRPVVRWAQAARDGSWILSGADPSEPVDLIPPSRQATAAIMGRVIWSGKGL</sequence>
<feature type="domain" description="Peptidase S24/S26A/S26B/S26C" evidence="4">
    <location>
        <begin position="174"/>
        <end position="276"/>
    </location>
</feature>
<dbReference type="CDD" id="cd06529">
    <property type="entry name" value="S24_LexA-like"/>
    <property type="match status" value="1"/>
</dbReference>
<evidence type="ECO:0000259" key="4">
    <source>
        <dbReference type="Pfam" id="PF00717"/>
    </source>
</evidence>
<dbReference type="Gene3D" id="2.10.109.10">
    <property type="entry name" value="Umud Fragment, subunit A"/>
    <property type="match status" value="2"/>
</dbReference>
<evidence type="ECO:0000313" key="6">
    <source>
        <dbReference type="Proteomes" id="UP001227126"/>
    </source>
</evidence>
<keyword evidence="1" id="KW-0805">Transcription regulation</keyword>
<dbReference type="PANTHER" id="PTHR40661">
    <property type="match status" value="1"/>
</dbReference>
<dbReference type="Pfam" id="PF00717">
    <property type="entry name" value="Peptidase_S24"/>
    <property type="match status" value="2"/>
</dbReference>
<gene>
    <name evidence="5" type="ORF">QO034_06335</name>
</gene>
<dbReference type="PANTHER" id="PTHR40661:SF3">
    <property type="entry name" value="FELS-1 PROPHAGE TRANSCRIPTIONAL REGULATOR"/>
    <property type="match status" value="1"/>
</dbReference>